<evidence type="ECO:0000256" key="1">
    <source>
        <dbReference type="ARBA" id="ARBA00022490"/>
    </source>
</evidence>
<dbReference type="OrthoDB" id="550012at2759"/>
<dbReference type="InterPro" id="IPR000397">
    <property type="entry name" value="Heat_shock_Hsp33"/>
</dbReference>
<dbReference type="GO" id="GO:0044183">
    <property type="term" value="F:protein folding chaperone"/>
    <property type="evidence" value="ECO:0007669"/>
    <property type="project" value="TreeGrafter"/>
</dbReference>
<dbReference type="EMBL" id="CYKH01001177">
    <property type="protein sequence ID" value="CUG85619.1"/>
    <property type="molecule type" value="Genomic_DNA"/>
</dbReference>
<keyword evidence="1" id="KW-0963">Cytoplasm</keyword>
<dbReference type="OMA" id="HTACQHI"/>
<dbReference type="GO" id="GO:0042026">
    <property type="term" value="P:protein refolding"/>
    <property type="evidence" value="ECO:0007669"/>
    <property type="project" value="TreeGrafter"/>
</dbReference>
<dbReference type="GO" id="GO:0005737">
    <property type="term" value="C:cytoplasm"/>
    <property type="evidence" value="ECO:0007669"/>
    <property type="project" value="InterPro"/>
</dbReference>
<keyword evidence="4" id="KW-0143">Chaperone</keyword>
<dbReference type="Gene3D" id="3.55.30.10">
    <property type="entry name" value="Hsp33 domain"/>
    <property type="match status" value="1"/>
</dbReference>
<evidence type="ECO:0000256" key="5">
    <source>
        <dbReference type="ARBA" id="ARBA00023284"/>
    </source>
</evidence>
<protein>
    <submittedName>
        <fullName evidence="6">Hsp33 chaperone, putative</fullName>
    </submittedName>
</protein>
<dbReference type="Pfam" id="PF01430">
    <property type="entry name" value="HSP33"/>
    <property type="match status" value="1"/>
</dbReference>
<dbReference type="VEuPathDB" id="TriTrypDB:BSAL_90250"/>
<name>A0A0S4J763_BODSA</name>
<evidence type="ECO:0000313" key="6">
    <source>
        <dbReference type="EMBL" id="CUG85619.1"/>
    </source>
</evidence>
<evidence type="ECO:0000313" key="7">
    <source>
        <dbReference type="Proteomes" id="UP000051952"/>
    </source>
</evidence>
<proteinExistence type="predicted"/>
<evidence type="ECO:0000256" key="4">
    <source>
        <dbReference type="ARBA" id="ARBA00023186"/>
    </source>
</evidence>
<keyword evidence="2" id="KW-0862">Zinc</keyword>
<dbReference type="Gene3D" id="3.90.1280.10">
    <property type="entry name" value="HSP33 redox switch-like"/>
    <property type="match status" value="1"/>
</dbReference>
<organism evidence="6 7">
    <name type="scientific">Bodo saltans</name>
    <name type="common">Flagellated protozoan</name>
    <dbReference type="NCBI Taxonomy" id="75058"/>
    <lineage>
        <taxon>Eukaryota</taxon>
        <taxon>Discoba</taxon>
        <taxon>Euglenozoa</taxon>
        <taxon>Kinetoplastea</taxon>
        <taxon>Metakinetoplastina</taxon>
        <taxon>Eubodonida</taxon>
        <taxon>Bodonidae</taxon>
        <taxon>Bodo</taxon>
    </lineage>
</organism>
<dbReference type="PANTHER" id="PTHR30111">
    <property type="entry name" value="33 KDA CHAPERONIN"/>
    <property type="match status" value="1"/>
</dbReference>
<accession>A0A0S4J763</accession>
<evidence type="ECO:0000256" key="2">
    <source>
        <dbReference type="ARBA" id="ARBA00022833"/>
    </source>
</evidence>
<keyword evidence="3" id="KW-1015">Disulfide bond</keyword>
<dbReference type="PANTHER" id="PTHR30111:SF1">
    <property type="entry name" value="33 KDA CHAPERONIN"/>
    <property type="match status" value="1"/>
</dbReference>
<keyword evidence="7" id="KW-1185">Reference proteome</keyword>
<reference evidence="7" key="1">
    <citation type="submission" date="2015-09" db="EMBL/GenBank/DDBJ databases">
        <authorList>
            <consortium name="Pathogen Informatics"/>
        </authorList>
    </citation>
    <scope>NUCLEOTIDE SEQUENCE [LARGE SCALE GENOMIC DNA]</scope>
    <source>
        <strain evidence="7">Lake Konstanz</strain>
    </source>
</reference>
<sequence length="447" mass="48568">MSPCFDVEKKSGEKVISTHAMTIAAAKVLQYKSRDVAVKTVSRCGNVRISVANTLNASKAAIQRHSVPLGGESLSEGNGQSIAPHLRMSEIINFSTLLASFLDQEERVAMHHKFAGAHHLVSESMALGECRGYASFSNDGDDVEGHSSSSNKMESIRVDRVLYRQARPVTSVASMSYDEFHEFLQAQYPAPQSQLALHSKMLFERSLTPHAWNFYRKSEGVAATVLVHSAMTEERGEVPSSSSSSSIHEQLVYNTGLILQPIVSEQVTSTLASLQRACFVLAAATATPADPRTQAGGCVEDASLAAVAAAWRSTLLKRAQEDRTNIQDLLSFATGDYESAFAVAEGCRLPTSTIASCANNIEPLRKLLLGNDSTQTIELDSSEGAMQRTPIDFFCRCSKEDFIRVLKSCSREQLEGAKGQVVTCKYCKKDISPGAEEWEQLISSAQA</sequence>
<gene>
    <name evidence="6" type="ORF">BSAL_90250</name>
</gene>
<keyword evidence="5" id="KW-0676">Redox-active center</keyword>
<dbReference type="InterPro" id="IPR016153">
    <property type="entry name" value="Heat_shock_Hsp33_N"/>
</dbReference>
<dbReference type="Proteomes" id="UP000051952">
    <property type="component" value="Unassembled WGS sequence"/>
</dbReference>
<dbReference type="InterPro" id="IPR016154">
    <property type="entry name" value="Heat_shock_Hsp33_C"/>
</dbReference>
<evidence type="ECO:0000256" key="3">
    <source>
        <dbReference type="ARBA" id="ARBA00023157"/>
    </source>
</evidence>
<dbReference type="SUPFAM" id="SSF64397">
    <property type="entry name" value="Hsp33 domain"/>
    <property type="match status" value="1"/>
</dbReference>
<dbReference type="GO" id="GO:0051082">
    <property type="term" value="F:unfolded protein binding"/>
    <property type="evidence" value="ECO:0007669"/>
    <property type="project" value="InterPro"/>
</dbReference>
<dbReference type="SUPFAM" id="SSF118352">
    <property type="entry name" value="HSP33 redox switch-like"/>
    <property type="match status" value="1"/>
</dbReference>
<dbReference type="AlphaFoldDB" id="A0A0S4J763"/>